<protein>
    <submittedName>
        <fullName evidence="5">Transcription factor SOX7/8/10/18</fullName>
    </submittedName>
</protein>
<dbReference type="EMBL" id="BDSP01000084">
    <property type="protein sequence ID" value="GAX14894.1"/>
    <property type="molecule type" value="Genomic_DNA"/>
</dbReference>
<dbReference type="AlphaFoldDB" id="A0A1Z5JLN3"/>
<feature type="DNA-binding region" description="HMG box" evidence="2">
    <location>
        <begin position="112"/>
        <end position="180"/>
    </location>
</feature>
<dbReference type="Proteomes" id="UP000198406">
    <property type="component" value="Unassembled WGS sequence"/>
</dbReference>
<dbReference type="InterPro" id="IPR009071">
    <property type="entry name" value="HMG_box_dom"/>
</dbReference>
<dbReference type="InParanoid" id="A0A1Z5JLN3"/>
<name>A0A1Z5JLN3_FISSO</name>
<feature type="region of interest" description="Disordered" evidence="3">
    <location>
        <begin position="207"/>
        <end position="226"/>
    </location>
</feature>
<keyword evidence="6" id="KW-1185">Reference proteome</keyword>
<dbReference type="SUPFAM" id="SSF47095">
    <property type="entry name" value="HMG-box"/>
    <property type="match status" value="2"/>
</dbReference>
<feature type="DNA-binding region" description="HMG box" evidence="2">
    <location>
        <begin position="19"/>
        <end position="91"/>
    </location>
</feature>
<dbReference type="InterPro" id="IPR050342">
    <property type="entry name" value="HMGB"/>
</dbReference>
<evidence type="ECO:0000256" key="2">
    <source>
        <dbReference type="PROSITE-ProRule" id="PRU00267"/>
    </source>
</evidence>
<proteinExistence type="predicted"/>
<evidence type="ECO:0000256" key="3">
    <source>
        <dbReference type="SAM" id="MobiDB-lite"/>
    </source>
</evidence>
<keyword evidence="1 2" id="KW-0238">DNA-binding</keyword>
<gene>
    <name evidence="5" type="ORF">FisN_29Lh110</name>
</gene>
<evidence type="ECO:0000313" key="6">
    <source>
        <dbReference type="Proteomes" id="UP000198406"/>
    </source>
</evidence>
<feature type="domain" description="HMG box" evidence="4">
    <location>
        <begin position="19"/>
        <end position="91"/>
    </location>
</feature>
<dbReference type="PANTHER" id="PTHR48112">
    <property type="entry name" value="HIGH MOBILITY GROUP PROTEIN DSP1"/>
    <property type="match status" value="1"/>
</dbReference>
<dbReference type="GO" id="GO:0005634">
    <property type="term" value="C:nucleus"/>
    <property type="evidence" value="ECO:0007669"/>
    <property type="project" value="UniProtKB-UniRule"/>
</dbReference>
<sequence length="379" mass="42122">MAEFNNYEDPSNDDLMRAPRRFKTAFIFFSSARHKEMKEELAAEGKAEKTTTIAKALSKEWREMSPADRAVWEAKSKIDKDRYDAEMATFKQHQKLHNTVPAKKAKKDPNAPKRPMSAFLAFSNQRRAALKRKNPDATNADLSKMLSVAWKEATDEFKAEFIEEEARLRAQYKIDILAWRKKKSDEIRSTIGGNKKLMQTAYTVKPDPSTRMKKGAAPPQQQQPPVVPNNNSALNNGGMYSLGNVGGFGHQQGMLNGMGGSQFMGNHFGQLQQQQPGSQQSFYNTGFQGNGLQGSSFQGATNPAMYQAFQMHPQFAMQTQPHMGGGPMNLYGGQQVGMPQGNYNYGLMGFSSGFDAYGGGGADSNAMYLHQQQHLHDGH</sequence>
<organism evidence="5 6">
    <name type="scientific">Fistulifera solaris</name>
    <name type="common">Oleaginous diatom</name>
    <dbReference type="NCBI Taxonomy" id="1519565"/>
    <lineage>
        <taxon>Eukaryota</taxon>
        <taxon>Sar</taxon>
        <taxon>Stramenopiles</taxon>
        <taxon>Ochrophyta</taxon>
        <taxon>Bacillariophyta</taxon>
        <taxon>Bacillariophyceae</taxon>
        <taxon>Bacillariophycidae</taxon>
        <taxon>Naviculales</taxon>
        <taxon>Naviculaceae</taxon>
        <taxon>Fistulifera</taxon>
    </lineage>
</organism>
<keyword evidence="2" id="KW-0539">Nucleus</keyword>
<evidence type="ECO:0000259" key="4">
    <source>
        <dbReference type="PROSITE" id="PS50118"/>
    </source>
</evidence>
<reference evidence="5 6" key="1">
    <citation type="journal article" date="2015" name="Plant Cell">
        <title>Oil accumulation by the oleaginous diatom Fistulifera solaris as revealed by the genome and transcriptome.</title>
        <authorList>
            <person name="Tanaka T."/>
            <person name="Maeda Y."/>
            <person name="Veluchamy A."/>
            <person name="Tanaka M."/>
            <person name="Abida H."/>
            <person name="Marechal E."/>
            <person name="Bowler C."/>
            <person name="Muto M."/>
            <person name="Sunaga Y."/>
            <person name="Tanaka M."/>
            <person name="Yoshino T."/>
            <person name="Taniguchi T."/>
            <person name="Fukuda Y."/>
            <person name="Nemoto M."/>
            <person name="Matsumoto M."/>
            <person name="Wong P.S."/>
            <person name="Aburatani S."/>
            <person name="Fujibuchi W."/>
        </authorList>
    </citation>
    <scope>NUCLEOTIDE SEQUENCE [LARGE SCALE GENOMIC DNA]</scope>
    <source>
        <strain evidence="5 6">JPCC DA0580</strain>
    </source>
</reference>
<evidence type="ECO:0000313" key="5">
    <source>
        <dbReference type="EMBL" id="GAX14894.1"/>
    </source>
</evidence>
<comment type="caution">
    <text evidence="5">The sequence shown here is derived from an EMBL/GenBank/DDBJ whole genome shotgun (WGS) entry which is preliminary data.</text>
</comment>
<dbReference type="Pfam" id="PF00505">
    <property type="entry name" value="HMG_box"/>
    <property type="match status" value="2"/>
</dbReference>
<dbReference type="GO" id="GO:0003677">
    <property type="term" value="F:DNA binding"/>
    <property type="evidence" value="ECO:0007669"/>
    <property type="project" value="UniProtKB-UniRule"/>
</dbReference>
<evidence type="ECO:0000256" key="1">
    <source>
        <dbReference type="ARBA" id="ARBA00023125"/>
    </source>
</evidence>
<dbReference type="SMART" id="SM00398">
    <property type="entry name" value="HMG"/>
    <property type="match status" value="2"/>
</dbReference>
<dbReference type="InterPro" id="IPR036910">
    <property type="entry name" value="HMG_box_dom_sf"/>
</dbReference>
<dbReference type="Gene3D" id="1.10.30.10">
    <property type="entry name" value="High mobility group box domain"/>
    <property type="match status" value="2"/>
</dbReference>
<dbReference type="CDD" id="cd00084">
    <property type="entry name" value="HMG-box_SF"/>
    <property type="match status" value="1"/>
</dbReference>
<dbReference type="PROSITE" id="PS50118">
    <property type="entry name" value="HMG_BOX_2"/>
    <property type="match status" value="2"/>
</dbReference>
<dbReference type="OrthoDB" id="1919336at2759"/>
<dbReference type="PANTHER" id="PTHR48112:SF22">
    <property type="entry name" value="MITOCHONDRIAL TRANSCRIPTION FACTOR A, ISOFORM B"/>
    <property type="match status" value="1"/>
</dbReference>
<feature type="domain" description="HMG box" evidence="4">
    <location>
        <begin position="112"/>
        <end position="180"/>
    </location>
</feature>
<accession>A0A1Z5JLN3</accession>